<dbReference type="CDD" id="cd09888">
    <property type="entry name" value="NGN_Euk"/>
    <property type="match status" value="1"/>
</dbReference>
<dbReference type="InterPro" id="IPR008991">
    <property type="entry name" value="Translation_prot_SH3-like_sf"/>
</dbReference>
<dbReference type="InterPro" id="IPR041976">
    <property type="entry name" value="KOW_Spt5_3"/>
</dbReference>
<dbReference type="CDD" id="cd06083">
    <property type="entry name" value="KOW_Spt5_3"/>
    <property type="match status" value="1"/>
</dbReference>
<evidence type="ECO:0000256" key="10">
    <source>
        <dbReference type="ARBA" id="ARBA00031006"/>
    </source>
</evidence>
<gene>
    <name evidence="14" type="ORF">RHTO0S_01e15126g</name>
</gene>
<feature type="domain" description="KOW" evidence="13">
    <location>
        <begin position="554"/>
        <end position="581"/>
    </location>
</feature>
<dbReference type="Pfam" id="PF23291">
    <property type="entry name" value="KOW4_SPT5"/>
    <property type="match status" value="1"/>
</dbReference>
<feature type="region of interest" description="Disordered" evidence="11">
    <location>
        <begin position="974"/>
        <end position="1053"/>
    </location>
</feature>
<comment type="similarity">
    <text evidence="2">Belongs to the SPT5 family.</text>
</comment>
<comment type="subcellular location">
    <subcellularLocation>
        <location evidence="1">Nucleus</location>
    </subcellularLocation>
</comment>
<dbReference type="InterPro" id="IPR041978">
    <property type="entry name" value="KOW_Spt5_5"/>
</dbReference>
<dbReference type="SMART" id="SM00738">
    <property type="entry name" value="NGN"/>
    <property type="match status" value="1"/>
</dbReference>
<dbReference type="Pfam" id="PF23284">
    <property type="entry name" value="KOW2_Spt5"/>
    <property type="match status" value="1"/>
</dbReference>
<dbReference type="InterPro" id="IPR005100">
    <property type="entry name" value="NGN-domain"/>
</dbReference>
<name>A0A061AG79_RHOTO</name>
<feature type="domain" description="KOW" evidence="13">
    <location>
        <begin position="782"/>
        <end position="809"/>
    </location>
</feature>
<feature type="compositionally biased region" description="Polar residues" evidence="11">
    <location>
        <begin position="1"/>
        <end position="10"/>
    </location>
</feature>
<feature type="compositionally biased region" description="Low complexity" evidence="11">
    <location>
        <begin position="996"/>
        <end position="1016"/>
    </location>
</feature>
<dbReference type="OrthoDB" id="28901at2759"/>
<dbReference type="InterPro" id="IPR006645">
    <property type="entry name" value="NGN-like_dom"/>
</dbReference>
<dbReference type="GO" id="GO:0032784">
    <property type="term" value="P:regulation of DNA-templated transcription elongation"/>
    <property type="evidence" value="ECO:0007669"/>
    <property type="project" value="InterPro"/>
</dbReference>
<evidence type="ECO:0000256" key="3">
    <source>
        <dbReference type="ARBA" id="ARBA00020181"/>
    </source>
</evidence>
<feature type="compositionally biased region" description="Acidic residues" evidence="11">
    <location>
        <begin position="171"/>
        <end position="184"/>
    </location>
</feature>
<dbReference type="GO" id="GO:0006357">
    <property type="term" value="P:regulation of transcription by RNA polymerase II"/>
    <property type="evidence" value="ECO:0007669"/>
    <property type="project" value="InterPro"/>
</dbReference>
<dbReference type="CDD" id="cd06084">
    <property type="entry name" value="KOW_Spt5_4"/>
    <property type="match status" value="1"/>
</dbReference>
<feature type="region of interest" description="Disordered" evidence="11">
    <location>
        <begin position="382"/>
        <end position="404"/>
    </location>
</feature>
<keyword evidence="5" id="KW-0804">Transcription</keyword>
<evidence type="ECO:0000256" key="2">
    <source>
        <dbReference type="ARBA" id="ARBA00006956"/>
    </source>
</evidence>
<dbReference type="InterPro" id="IPR039659">
    <property type="entry name" value="SPT5"/>
</dbReference>
<evidence type="ECO:0000256" key="4">
    <source>
        <dbReference type="ARBA" id="ARBA00021370"/>
    </source>
</evidence>
<dbReference type="EMBL" id="LK052936">
    <property type="protein sequence ID" value="CDR36139.1"/>
    <property type="molecule type" value="Genomic_DNA"/>
</dbReference>
<dbReference type="GO" id="GO:0006368">
    <property type="term" value="P:transcription elongation by RNA polymerase II"/>
    <property type="evidence" value="ECO:0007669"/>
    <property type="project" value="TreeGrafter"/>
</dbReference>
<dbReference type="InterPro" id="IPR039385">
    <property type="entry name" value="NGN_Euk"/>
</dbReference>
<dbReference type="FunFam" id="3.30.70.940:FF:000005">
    <property type="entry name" value="Transcription elongation factor SPT5"/>
    <property type="match status" value="1"/>
</dbReference>
<dbReference type="Pfam" id="PF03439">
    <property type="entry name" value="Spt5-NGN"/>
    <property type="match status" value="1"/>
</dbReference>
<reference evidence="14" key="1">
    <citation type="journal article" date="2014" name="Genome Announc.">
        <title>Draft genome sequence of Rhodosporidium toruloides CECT1137, an oleaginous yeast of biotechnological interest.</title>
        <authorList>
            <person name="Morin N."/>
            <person name="Calcas X."/>
            <person name="Devillers H."/>
            <person name="Durrens P."/>
            <person name="Sherman D.J."/>
            <person name="Nicaud J.-M."/>
            <person name="Neuveglise C."/>
        </authorList>
    </citation>
    <scope>NUCLEOTIDE SEQUENCE</scope>
    <source>
        <strain evidence="14">CECT1137</strain>
    </source>
</reference>
<dbReference type="PANTHER" id="PTHR11125:SF7">
    <property type="entry name" value="TRANSCRIPTION ELONGATION FACTOR SPT5"/>
    <property type="match status" value="1"/>
</dbReference>
<dbReference type="Gene3D" id="2.30.30.30">
    <property type="match status" value="3"/>
</dbReference>
<dbReference type="CDD" id="cd06082">
    <property type="entry name" value="KOW_Spt5_2"/>
    <property type="match status" value="1"/>
</dbReference>
<dbReference type="InterPro" id="IPR036735">
    <property type="entry name" value="NGN_dom_sf"/>
</dbReference>
<dbReference type="GO" id="GO:0003729">
    <property type="term" value="F:mRNA binding"/>
    <property type="evidence" value="ECO:0007669"/>
    <property type="project" value="TreeGrafter"/>
</dbReference>
<dbReference type="InterPro" id="IPR005824">
    <property type="entry name" value="KOW"/>
</dbReference>
<feature type="domain" description="NusG-like N-terminal" evidence="12">
    <location>
        <begin position="239"/>
        <end position="332"/>
    </location>
</feature>
<comment type="function">
    <text evidence="7">The SPT4-SPT5 complex mediates both activation and inhibition of transcription elongation, and plays a role in pre-mRNA processing. This complex seems to be important for the stability of the RNA polymerase II elongation machinery on the chromatin template but not for the inherent ability of this machinery to translocate down the gene.</text>
</comment>
<dbReference type="InterPro" id="IPR014722">
    <property type="entry name" value="Rib_uL2_dom2"/>
</dbReference>
<dbReference type="GO" id="GO:0000785">
    <property type="term" value="C:chromatin"/>
    <property type="evidence" value="ECO:0007669"/>
    <property type="project" value="UniProtKB-ARBA"/>
</dbReference>
<evidence type="ECO:0000256" key="11">
    <source>
        <dbReference type="SAM" id="MobiDB-lite"/>
    </source>
</evidence>
<dbReference type="Pfam" id="PF00467">
    <property type="entry name" value="KOW"/>
    <property type="match status" value="1"/>
</dbReference>
<evidence type="ECO:0000256" key="8">
    <source>
        <dbReference type="ARBA" id="ARBA00025870"/>
    </source>
</evidence>
<feature type="compositionally biased region" description="Basic and acidic residues" evidence="11">
    <location>
        <begin position="81"/>
        <end position="90"/>
    </location>
</feature>
<accession>A0A061AG79</accession>
<dbReference type="Pfam" id="PF23290">
    <property type="entry name" value="KOW5_SPT5"/>
    <property type="match status" value="1"/>
</dbReference>
<evidence type="ECO:0000256" key="1">
    <source>
        <dbReference type="ARBA" id="ARBA00004123"/>
    </source>
</evidence>
<evidence type="ECO:0000256" key="7">
    <source>
        <dbReference type="ARBA" id="ARBA00024691"/>
    </source>
</evidence>
<dbReference type="InterPro" id="IPR041975">
    <property type="entry name" value="KOW_Spt5_2"/>
</dbReference>
<evidence type="ECO:0000313" key="14">
    <source>
        <dbReference type="EMBL" id="CDR36139.1"/>
    </source>
</evidence>
<evidence type="ECO:0000256" key="9">
    <source>
        <dbReference type="ARBA" id="ARBA00029865"/>
    </source>
</evidence>
<dbReference type="SMART" id="SM00739">
    <property type="entry name" value="KOW"/>
    <property type="match status" value="5"/>
</dbReference>
<dbReference type="InterPro" id="IPR041977">
    <property type="entry name" value="KOW_Spt5_4"/>
</dbReference>
<evidence type="ECO:0000259" key="12">
    <source>
        <dbReference type="SMART" id="SM00738"/>
    </source>
</evidence>
<feature type="region of interest" description="Disordered" evidence="11">
    <location>
        <begin position="1065"/>
        <end position="1173"/>
    </location>
</feature>
<dbReference type="CDD" id="cd06081">
    <property type="entry name" value="KOW_Spt5_1"/>
    <property type="match status" value="1"/>
</dbReference>
<comment type="subunit">
    <text evidence="8">Component of the SPT4-SPT5 complex. Interacts with RNA polymerase II.</text>
</comment>
<feature type="domain" description="KOW" evidence="13">
    <location>
        <begin position="500"/>
        <end position="527"/>
    </location>
</feature>
<dbReference type="GO" id="GO:0032044">
    <property type="term" value="C:DSIF complex"/>
    <property type="evidence" value="ECO:0007669"/>
    <property type="project" value="TreeGrafter"/>
</dbReference>
<feature type="compositionally biased region" description="Basic and acidic residues" evidence="11">
    <location>
        <begin position="154"/>
        <end position="165"/>
    </location>
</feature>
<dbReference type="Pfam" id="PF23037">
    <property type="entry name" value="KOWx_SPT5"/>
    <property type="match status" value="1"/>
</dbReference>
<dbReference type="Pfam" id="PF11942">
    <property type="entry name" value="Spt5_N"/>
    <property type="match status" value="1"/>
</dbReference>
<dbReference type="InterPro" id="IPR041973">
    <property type="entry name" value="KOW_Spt5_1"/>
</dbReference>
<evidence type="ECO:0000259" key="13">
    <source>
        <dbReference type="SMART" id="SM00739"/>
    </source>
</evidence>
<dbReference type="Pfam" id="PF23042">
    <property type="entry name" value="KOW1_SPT5"/>
    <property type="match status" value="1"/>
</dbReference>
<feature type="domain" description="KOW" evidence="13">
    <location>
        <begin position="337"/>
        <end position="364"/>
    </location>
</feature>
<sequence length="1316" mass="137898">MEPVSPQANQGLDDGPPVPAAFIPSHTAPENDGALGQTLSEIEAHADENDVKDEEGEPADDQPEEVGKDPEQDLDEEEEGSENKDEAKGEAEDDEDDEEDDDEDEDEDDDRPRKKRRRRRGGNQFLDIEADVDEDEDEEEEEGEEGFVANDNFIVERREPRREADGGLPAGEDEGDDGGGDFDGDASHRRLDRRRMAQRDREAAELAEALDARYKRNKYSTSGAEDWAPKALLMPSVNDPSIWGIKCKIGRERDLILSISRKAAALAASDGAPMQIISAFQRDSLKGYIYVEARSEAHVRNAVHGLIGLYINGPNGIFLVDIEEMPDLLKTKQKKVDLQAGGWVRFKRGKYSGDLAQVIAPSENGDEIAVKFIPRIDLTPKDEALQTGSDGKKRKKGSSMPIAFRPPQRLFNADEISKIYGAKEVTRRGGGLCIFRGDDYVNGFCEKDIRLSALTTENVQPTIDELTRFQGDAANGAAGADGSLDLTQIADATRTLSKTILQPGDHVDIFEGDQKGVYGTIESILGESVVVVPHADLQLEGTKIEIPARSVRKRFSPGDHVKVMQGANADETGLVVKVEGDVVTFLSDLSSSEVSVFAKDVREAAEVGSGVNVIAGYELHDLVQLDPQTAGVIIKMERDQFRILDQTGSVRALRPSQISGKVDSRHTVATDKEGYDIKAGEVMKETLPNNPTNSRRGKVLHVYRSLYAFLHSRDVPENGGVFVAYSRNLESTAPRPNKPKIGTGFGGGIGSGMNPERAAMLGINGAPQQQPQVATGVSFRPDGRINRRVAVTKGTYKGNAGIIKDVTGNQARVELHSSNKVITVDLGKLKEQKDDGTLVELVEFAGRGGGGGGYGGRNGFGREGSSFSTASNMAPLGGAGYGGGYGARAGSQASSGYGGGTGMYSGGKTPAPYAGGKTPAPQYGGATPFGGGLTPFGAGGAGGVTPHGAGGGAFDPSGRTPAYGGGVSSAWNASSRTPFIRPGGGASDAFNPSSRTPYHPGAAPAPGAGTTPNPYANAAGFDGGRTPDPRRLAGGRTPYGGGKTPAYGASGGRTPAYGARNGYGAASAPTPAATGAPTPAATAGGSGWDDDEWGSGGGAASAPTPAAPRGGDYMGAPTPAAGAPTPGAFLGAPTPGFTGAPTPAAYPSGPTPGPSGSYGAAAQTPGNADGYPYQTPGAYAGAATTAAEPIEEREMQGGIIIPHPSEWVIPGVKIIVKASGFQGGRLTGQHGIVKSSSSTTVTFTLDPYGDLIEDFPIGDVEPMPPYQPDQQVLVIAGDYRGERGITRSQDGEDYWVERPGDKPSMVVNVAYLVELA</sequence>
<keyword evidence="6" id="KW-0539">Nucleus</keyword>
<feature type="compositionally biased region" description="Basic and acidic residues" evidence="11">
    <location>
        <begin position="185"/>
        <end position="198"/>
    </location>
</feature>
<feature type="compositionally biased region" description="Acidic residues" evidence="11">
    <location>
        <begin position="128"/>
        <end position="145"/>
    </location>
</feature>
<dbReference type="InterPro" id="IPR057936">
    <property type="entry name" value="KOWx_Spt5"/>
</dbReference>
<dbReference type="FunFam" id="2.30.30.30:FF:000018">
    <property type="entry name" value="Transcription elongation factor SPT5"/>
    <property type="match status" value="1"/>
</dbReference>
<proteinExistence type="inferred from homology"/>
<evidence type="ECO:0000256" key="5">
    <source>
        <dbReference type="ARBA" id="ARBA00023163"/>
    </source>
</evidence>
<organism evidence="14">
    <name type="scientific">Rhodotorula toruloides</name>
    <name type="common">Yeast</name>
    <name type="synonym">Rhodosporidium toruloides</name>
    <dbReference type="NCBI Taxonomy" id="5286"/>
    <lineage>
        <taxon>Eukaryota</taxon>
        <taxon>Fungi</taxon>
        <taxon>Dikarya</taxon>
        <taxon>Basidiomycota</taxon>
        <taxon>Pucciniomycotina</taxon>
        <taxon>Microbotryomycetes</taxon>
        <taxon>Sporidiobolales</taxon>
        <taxon>Sporidiobolaceae</taxon>
        <taxon>Rhodotorula</taxon>
    </lineage>
</organism>
<feature type="compositionally biased region" description="Low complexity" evidence="11">
    <location>
        <begin position="1065"/>
        <end position="1083"/>
    </location>
</feature>
<feature type="compositionally biased region" description="Low complexity" evidence="11">
    <location>
        <begin position="1100"/>
        <end position="1162"/>
    </location>
</feature>
<feature type="compositionally biased region" description="Acidic residues" evidence="11">
    <location>
        <begin position="50"/>
        <end position="64"/>
    </location>
</feature>
<dbReference type="PANTHER" id="PTHR11125">
    <property type="entry name" value="SUPPRESSOR OF TY 5"/>
    <property type="match status" value="1"/>
</dbReference>
<dbReference type="InterPro" id="IPR022581">
    <property type="entry name" value="Spt5_N"/>
</dbReference>
<feature type="compositionally biased region" description="Acidic residues" evidence="11">
    <location>
        <begin position="91"/>
        <end position="109"/>
    </location>
</feature>
<feature type="domain" description="KOW" evidence="13">
    <location>
        <begin position="1265"/>
        <end position="1292"/>
    </location>
</feature>
<evidence type="ECO:0000256" key="6">
    <source>
        <dbReference type="ARBA" id="ARBA00023242"/>
    </source>
</evidence>
<protein>
    <recommendedName>
        <fullName evidence="3">Transcription elongation factor SPT5</fullName>
    </recommendedName>
    <alternativeName>
        <fullName evidence="9 10">Chromatin Elongation factor SPT5</fullName>
    </alternativeName>
    <alternativeName>
        <fullName evidence="4">Transcription elongation factor spt5</fullName>
    </alternativeName>
</protein>
<dbReference type="CDD" id="cd06085">
    <property type="entry name" value="KOW_Spt5_5"/>
    <property type="match status" value="1"/>
</dbReference>
<dbReference type="SUPFAM" id="SSF50104">
    <property type="entry name" value="Translation proteins SH3-like domain"/>
    <property type="match status" value="1"/>
</dbReference>
<feature type="region of interest" description="Disordered" evidence="11">
    <location>
        <begin position="1"/>
        <end position="198"/>
    </location>
</feature>
<dbReference type="Gene3D" id="3.30.70.940">
    <property type="entry name" value="NusG, N-terminal domain"/>
    <property type="match status" value="1"/>
</dbReference>